<organism evidence="1 2">
    <name type="scientific">Smallanthus sonchifolius</name>
    <dbReference type="NCBI Taxonomy" id="185202"/>
    <lineage>
        <taxon>Eukaryota</taxon>
        <taxon>Viridiplantae</taxon>
        <taxon>Streptophyta</taxon>
        <taxon>Embryophyta</taxon>
        <taxon>Tracheophyta</taxon>
        <taxon>Spermatophyta</taxon>
        <taxon>Magnoliopsida</taxon>
        <taxon>eudicotyledons</taxon>
        <taxon>Gunneridae</taxon>
        <taxon>Pentapetalae</taxon>
        <taxon>asterids</taxon>
        <taxon>campanulids</taxon>
        <taxon>Asterales</taxon>
        <taxon>Asteraceae</taxon>
        <taxon>Asteroideae</taxon>
        <taxon>Heliantheae alliance</taxon>
        <taxon>Millerieae</taxon>
        <taxon>Smallanthus</taxon>
    </lineage>
</organism>
<accession>A0ACB9J772</accession>
<proteinExistence type="predicted"/>
<reference evidence="1 2" key="2">
    <citation type="journal article" date="2022" name="Mol. Ecol. Resour.">
        <title>The genomes of chicory, endive, great burdock and yacon provide insights into Asteraceae paleo-polyploidization history and plant inulin production.</title>
        <authorList>
            <person name="Fan W."/>
            <person name="Wang S."/>
            <person name="Wang H."/>
            <person name="Wang A."/>
            <person name="Jiang F."/>
            <person name="Liu H."/>
            <person name="Zhao H."/>
            <person name="Xu D."/>
            <person name="Zhang Y."/>
        </authorList>
    </citation>
    <scope>NUCLEOTIDE SEQUENCE [LARGE SCALE GENOMIC DNA]</scope>
    <source>
        <strain evidence="2">cv. Yunnan</strain>
        <tissue evidence="1">Leaves</tissue>
    </source>
</reference>
<evidence type="ECO:0000313" key="1">
    <source>
        <dbReference type="EMBL" id="KAI3816323.1"/>
    </source>
</evidence>
<keyword evidence="2" id="KW-1185">Reference proteome</keyword>
<reference evidence="2" key="1">
    <citation type="journal article" date="2022" name="Mol. Ecol. Resour.">
        <title>The genomes of chicory, endive, great burdock and yacon provide insights into Asteraceae palaeo-polyploidization history and plant inulin production.</title>
        <authorList>
            <person name="Fan W."/>
            <person name="Wang S."/>
            <person name="Wang H."/>
            <person name="Wang A."/>
            <person name="Jiang F."/>
            <person name="Liu H."/>
            <person name="Zhao H."/>
            <person name="Xu D."/>
            <person name="Zhang Y."/>
        </authorList>
    </citation>
    <scope>NUCLEOTIDE SEQUENCE [LARGE SCALE GENOMIC DNA]</scope>
    <source>
        <strain evidence="2">cv. Yunnan</strain>
    </source>
</reference>
<dbReference type="EMBL" id="CM042022">
    <property type="protein sequence ID" value="KAI3816323.1"/>
    <property type="molecule type" value="Genomic_DNA"/>
</dbReference>
<name>A0ACB9J772_9ASTR</name>
<dbReference type="Proteomes" id="UP001056120">
    <property type="component" value="Linkage Group LG05"/>
</dbReference>
<comment type="caution">
    <text evidence="1">The sequence shown here is derived from an EMBL/GenBank/DDBJ whole genome shotgun (WGS) entry which is preliminary data.</text>
</comment>
<protein>
    <submittedName>
        <fullName evidence="1">Uncharacterized protein</fullName>
    </submittedName>
</protein>
<sequence>MTADPSNATVSRSEDCSGVNSPSGGITLPSPLSDSADRNIIFSEPVTAVDAPALPLPGGSDGGNVCNAGGVTKSAWNIPSANGVVEGITSPVMGVKLPALSESTRSGVKLPSENSESSSQAPVISQPPQQHVKPNSNHVRQRAMRRGGSAGGASAGYNRPQAPPPFPVLDMFGNLVPAVPEFPQPSFKNNNWSPRSVDQTSNRNPARRNNFGPRSPAATARDAYIPHQMGRPPVRGFVPPPFIPHQPLRPYGAHMGYEMGASYVYIPTLAQEVYRGGAPLLPHAASGSSMYIPYLDPSLLGSILRQIEYYFSDENLVKDMFLRSHMDDEGWVPITLIAGFQRVQKLTNDMQMILSSLT</sequence>
<gene>
    <name evidence="1" type="ORF">L1987_16016</name>
</gene>
<evidence type="ECO:0000313" key="2">
    <source>
        <dbReference type="Proteomes" id="UP001056120"/>
    </source>
</evidence>